<dbReference type="HOGENOM" id="CLU_2222624_0_0_1"/>
<gene>
    <name evidence="1" type="ORF">MCYG_02436</name>
</gene>
<reference evidence="2" key="1">
    <citation type="journal article" date="2012" name="MBio">
        <title>Comparative genome analysis of Trichophyton rubrum and related dermatophytes reveals candidate genes involved in infection.</title>
        <authorList>
            <person name="Martinez D.A."/>
            <person name="Oliver B.G."/>
            <person name="Graeser Y."/>
            <person name="Goldberg J.M."/>
            <person name="Li W."/>
            <person name="Martinez-Rossi N.M."/>
            <person name="Monod M."/>
            <person name="Shelest E."/>
            <person name="Barton R.C."/>
            <person name="Birch E."/>
            <person name="Brakhage A.A."/>
            <person name="Chen Z."/>
            <person name="Gurr S.J."/>
            <person name="Heiman D."/>
            <person name="Heitman J."/>
            <person name="Kosti I."/>
            <person name="Rossi A."/>
            <person name="Saif S."/>
            <person name="Samalova M."/>
            <person name="Saunders C.W."/>
            <person name="Shea T."/>
            <person name="Summerbell R.C."/>
            <person name="Xu J."/>
            <person name="Young S."/>
            <person name="Zeng Q."/>
            <person name="Birren B.W."/>
            <person name="Cuomo C.A."/>
            <person name="White T.C."/>
        </authorList>
    </citation>
    <scope>NUCLEOTIDE SEQUENCE [LARGE SCALE GENOMIC DNA]</scope>
    <source>
        <strain evidence="2">ATCC MYA-4605 / CBS 113480</strain>
    </source>
</reference>
<evidence type="ECO:0000313" key="1">
    <source>
        <dbReference type="EMBL" id="EEQ29617.1"/>
    </source>
</evidence>
<dbReference type="GeneID" id="9223361"/>
<keyword evidence="2" id="KW-1185">Reference proteome</keyword>
<dbReference type="EMBL" id="DS995702">
    <property type="protein sequence ID" value="EEQ29617.1"/>
    <property type="molecule type" value="Genomic_DNA"/>
</dbReference>
<name>C5FFT2_ARTOC</name>
<organism evidence="1 2">
    <name type="scientific">Arthroderma otae (strain ATCC MYA-4605 / CBS 113480)</name>
    <name type="common">Microsporum canis</name>
    <dbReference type="NCBI Taxonomy" id="554155"/>
    <lineage>
        <taxon>Eukaryota</taxon>
        <taxon>Fungi</taxon>
        <taxon>Dikarya</taxon>
        <taxon>Ascomycota</taxon>
        <taxon>Pezizomycotina</taxon>
        <taxon>Eurotiomycetes</taxon>
        <taxon>Eurotiomycetidae</taxon>
        <taxon>Onygenales</taxon>
        <taxon>Arthrodermataceae</taxon>
        <taxon>Microsporum</taxon>
    </lineage>
</organism>
<dbReference type="AlphaFoldDB" id="C5FFT2"/>
<accession>C5FFT2</accession>
<dbReference type="RefSeq" id="XP_002849502.1">
    <property type="nucleotide sequence ID" value="XM_002849456.1"/>
</dbReference>
<evidence type="ECO:0000313" key="2">
    <source>
        <dbReference type="Proteomes" id="UP000002035"/>
    </source>
</evidence>
<protein>
    <submittedName>
        <fullName evidence="1">Uncharacterized protein</fullName>
    </submittedName>
</protein>
<sequence>MVVTESLQPILQRQKNPTVFNVSLLTLINNKRAFTKGRACLIDLLALSNKRQISPRLSHGFITRMLQEYINPAPCCLENVNNLIAILCARFMPEVPAFAKYHPGSD</sequence>
<dbReference type="VEuPathDB" id="FungiDB:MCYG_02436"/>
<proteinExistence type="predicted"/>
<dbReference type="Proteomes" id="UP000002035">
    <property type="component" value="Unassembled WGS sequence"/>
</dbReference>